<keyword evidence="4 9" id="KW-0460">Magnesium</keyword>
<evidence type="ECO:0000256" key="8">
    <source>
        <dbReference type="ARBA" id="ARBA00047883"/>
    </source>
</evidence>
<comment type="catalytic activity">
    <reaction evidence="8 9 10">
        <text>2-[(2R,5Z)-2-carboxy-4-methylthiazol-5(2H)-ylidene]ethyl phosphate + 4-amino-2-methyl-5-(diphosphooxymethyl)pyrimidine + 2 H(+) = thiamine phosphate + CO2 + diphosphate</text>
        <dbReference type="Rhea" id="RHEA:47844"/>
        <dbReference type="ChEBI" id="CHEBI:15378"/>
        <dbReference type="ChEBI" id="CHEBI:16526"/>
        <dbReference type="ChEBI" id="CHEBI:33019"/>
        <dbReference type="ChEBI" id="CHEBI:37575"/>
        <dbReference type="ChEBI" id="CHEBI:57841"/>
        <dbReference type="ChEBI" id="CHEBI:62899"/>
        <dbReference type="EC" id="2.5.1.3"/>
    </reaction>
</comment>
<evidence type="ECO:0000256" key="2">
    <source>
        <dbReference type="ARBA" id="ARBA00022679"/>
    </source>
</evidence>
<reference evidence="13 14" key="1">
    <citation type="journal article" date="2013" name="Appl. Environ. Microbiol.">
        <title>The genome of the alga-associated marine flavobacterium Formosa agariphila KMM 3901T reveals a broad potential for degradation of algal polysaccharides.</title>
        <authorList>
            <person name="Mann A.J."/>
            <person name="Hahnke R.L."/>
            <person name="Huang S."/>
            <person name="Werner J."/>
            <person name="Xing P."/>
            <person name="Barbeyron T."/>
            <person name="Huettel B."/>
            <person name="Stueber K."/>
            <person name="Reinhardt R."/>
            <person name="Harder J."/>
            <person name="Gloeckner F.O."/>
            <person name="Amann R.I."/>
            <person name="Teeling H."/>
        </authorList>
    </citation>
    <scope>NUCLEOTIDE SEQUENCE [LARGE SCALE GENOMIC DNA]</scope>
    <source>
        <strain evidence="14">DSM 15362 / KCTC 12365 / LMG 23005 / KMM 3901</strain>
    </source>
</reference>
<evidence type="ECO:0000256" key="10">
    <source>
        <dbReference type="RuleBase" id="RU003826"/>
    </source>
</evidence>
<comment type="similarity">
    <text evidence="9 10">Belongs to the thiamine-phosphate synthase family.</text>
</comment>
<dbReference type="Gene3D" id="3.20.20.70">
    <property type="entry name" value="Aldolase class I"/>
    <property type="match status" value="1"/>
</dbReference>
<feature type="domain" description="Thiamine phosphate synthase/TenI" evidence="12">
    <location>
        <begin position="8"/>
        <end position="184"/>
    </location>
</feature>
<keyword evidence="5 9" id="KW-0784">Thiamine biosynthesis</keyword>
<comment type="catalytic activity">
    <reaction evidence="6 9 10">
        <text>4-methyl-5-(2-phosphooxyethyl)-thiazole + 4-amino-2-methyl-5-(diphosphooxymethyl)pyrimidine + H(+) = thiamine phosphate + diphosphate</text>
        <dbReference type="Rhea" id="RHEA:22328"/>
        <dbReference type="ChEBI" id="CHEBI:15378"/>
        <dbReference type="ChEBI" id="CHEBI:33019"/>
        <dbReference type="ChEBI" id="CHEBI:37575"/>
        <dbReference type="ChEBI" id="CHEBI:57841"/>
        <dbReference type="ChEBI" id="CHEBI:58296"/>
        <dbReference type="EC" id="2.5.1.3"/>
    </reaction>
</comment>
<dbReference type="OrthoDB" id="9812206at2"/>
<dbReference type="EC" id="2.5.1.3" evidence="9"/>
<evidence type="ECO:0000313" key="14">
    <source>
        <dbReference type="Proteomes" id="UP000016160"/>
    </source>
</evidence>
<dbReference type="GO" id="GO:0004789">
    <property type="term" value="F:thiamine-phosphate diphosphorylase activity"/>
    <property type="evidence" value="ECO:0007669"/>
    <property type="project" value="UniProtKB-UniRule"/>
</dbReference>
<dbReference type="NCBIfam" id="TIGR00693">
    <property type="entry name" value="thiE"/>
    <property type="match status" value="1"/>
</dbReference>
<name>T2KKF9_FORAG</name>
<dbReference type="HAMAP" id="MF_00097">
    <property type="entry name" value="TMP_synthase"/>
    <property type="match status" value="1"/>
</dbReference>
<dbReference type="EMBL" id="HG315671">
    <property type="protein sequence ID" value="CDF79367.1"/>
    <property type="molecule type" value="Genomic_DNA"/>
</dbReference>
<keyword evidence="14" id="KW-1185">Reference proteome</keyword>
<dbReference type="PANTHER" id="PTHR20857:SF15">
    <property type="entry name" value="THIAMINE-PHOSPHATE SYNTHASE"/>
    <property type="match status" value="1"/>
</dbReference>
<evidence type="ECO:0000256" key="5">
    <source>
        <dbReference type="ARBA" id="ARBA00022977"/>
    </source>
</evidence>
<evidence type="ECO:0000256" key="11">
    <source>
        <dbReference type="RuleBase" id="RU004253"/>
    </source>
</evidence>
<feature type="binding site" evidence="9">
    <location>
        <position position="133"/>
    </location>
    <ligand>
        <name>4-amino-2-methyl-5-(diphosphooxymethyl)pyrimidine</name>
        <dbReference type="ChEBI" id="CHEBI:57841"/>
    </ligand>
</feature>
<evidence type="ECO:0000256" key="4">
    <source>
        <dbReference type="ARBA" id="ARBA00022842"/>
    </source>
</evidence>
<dbReference type="STRING" id="1347342.BN863_16550"/>
<dbReference type="GO" id="GO:0005737">
    <property type="term" value="C:cytoplasm"/>
    <property type="evidence" value="ECO:0007669"/>
    <property type="project" value="TreeGrafter"/>
</dbReference>
<dbReference type="Pfam" id="PF02581">
    <property type="entry name" value="TMP-TENI"/>
    <property type="match status" value="1"/>
</dbReference>
<dbReference type="AlphaFoldDB" id="T2KKF9"/>
<dbReference type="CDD" id="cd00564">
    <property type="entry name" value="TMP_TenI"/>
    <property type="match status" value="1"/>
</dbReference>
<feature type="binding site" evidence="9">
    <location>
        <position position="65"/>
    </location>
    <ligand>
        <name>4-amino-2-methyl-5-(diphosphooxymethyl)pyrimidine</name>
        <dbReference type="ChEBI" id="CHEBI:57841"/>
    </ligand>
</feature>
<dbReference type="PATRIC" id="fig|1347342.6.peg.1660"/>
<accession>T2KKF9</accession>
<gene>
    <name evidence="9" type="primary">thiE</name>
    <name evidence="13" type="ORF">BN863_16550</name>
</gene>
<dbReference type="InterPro" id="IPR013785">
    <property type="entry name" value="Aldolase_TIM"/>
</dbReference>
<dbReference type="Proteomes" id="UP000016160">
    <property type="component" value="Chromosome"/>
</dbReference>
<evidence type="ECO:0000259" key="12">
    <source>
        <dbReference type="Pfam" id="PF02581"/>
    </source>
</evidence>
<dbReference type="RefSeq" id="WP_038529498.1">
    <property type="nucleotide sequence ID" value="NZ_HG315671.1"/>
</dbReference>
<dbReference type="PROSITE" id="PS00213">
    <property type="entry name" value="LIPOCALIN"/>
    <property type="match status" value="1"/>
</dbReference>
<dbReference type="UniPathway" id="UPA00060">
    <property type="reaction ID" value="UER00141"/>
</dbReference>
<proteinExistence type="inferred from homology"/>
<comment type="caution">
    <text evidence="9">Lacks conserved residue(s) required for the propagation of feature annotation.</text>
</comment>
<dbReference type="InterPro" id="IPR022272">
    <property type="entry name" value="Lipocalin_CS"/>
</dbReference>
<evidence type="ECO:0000256" key="9">
    <source>
        <dbReference type="HAMAP-Rule" id="MF_00097"/>
    </source>
</evidence>
<comment type="cofactor">
    <cofactor evidence="9">
        <name>Mg(2+)</name>
        <dbReference type="ChEBI" id="CHEBI:18420"/>
    </cofactor>
    <text evidence="9">Binds 1 Mg(2+) ion per subunit.</text>
</comment>
<comment type="function">
    <text evidence="9">Condenses 4-methyl-5-(beta-hydroxyethyl)thiazole monophosphate (THZ-P) and 2-methyl-4-amino-5-hydroxymethyl pyrimidine pyrophosphate (HMP-PP) to form thiamine monophosphate (TMP).</text>
</comment>
<evidence type="ECO:0000256" key="6">
    <source>
        <dbReference type="ARBA" id="ARBA00047334"/>
    </source>
</evidence>
<feature type="binding site" evidence="9">
    <location>
        <position position="104"/>
    </location>
    <ligand>
        <name>4-amino-2-methyl-5-(diphosphooxymethyl)pyrimidine</name>
        <dbReference type="ChEBI" id="CHEBI:57841"/>
    </ligand>
</feature>
<feature type="binding site" evidence="9">
    <location>
        <position position="85"/>
    </location>
    <ligand>
        <name>Mg(2+)</name>
        <dbReference type="ChEBI" id="CHEBI:18420"/>
    </ligand>
</feature>
<protein>
    <recommendedName>
        <fullName evidence="9">Thiamine-phosphate synthase</fullName>
        <shortName evidence="9">TP synthase</shortName>
        <shortName evidence="9">TPS</shortName>
        <ecNumber evidence="9">2.5.1.3</ecNumber>
    </recommendedName>
    <alternativeName>
        <fullName evidence="9">Thiamine-phosphate pyrophosphorylase</fullName>
        <shortName evidence="9">TMP pyrophosphorylase</shortName>
        <shortName evidence="9">TMP-PPase</shortName>
    </alternativeName>
</protein>
<feature type="binding site" evidence="9">
    <location>
        <position position="163"/>
    </location>
    <ligand>
        <name>2-[(2R,5Z)-2-carboxy-4-methylthiazol-5(2H)-ylidene]ethyl phosphate</name>
        <dbReference type="ChEBI" id="CHEBI:62899"/>
    </ligand>
</feature>
<dbReference type="GO" id="GO:0000287">
    <property type="term" value="F:magnesium ion binding"/>
    <property type="evidence" value="ECO:0007669"/>
    <property type="project" value="UniProtKB-UniRule"/>
</dbReference>
<dbReference type="HOGENOM" id="CLU_018272_3_2_10"/>
<comment type="pathway">
    <text evidence="1 9 11">Cofactor biosynthesis; thiamine diphosphate biosynthesis; thiamine phosphate from 4-amino-2-methyl-5-diphosphomethylpyrimidine and 4-methyl-5-(2-phosphoethyl)-thiazole: step 1/1.</text>
</comment>
<feature type="binding site" evidence="9">
    <location>
        <position position="66"/>
    </location>
    <ligand>
        <name>Mg(2+)</name>
        <dbReference type="ChEBI" id="CHEBI:18420"/>
    </ligand>
</feature>
<comment type="catalytic activity">
    <reaction evidence="7 9 10">
        <text>2-(2-carboxy-4-methylthiazol-5-yl)ethyl phosphate + 4-amino-2-methyl-5-(diphosphooxymethyl)pyrimidine + 2 H(+) = thiamine phosphate + CO2 + diphosphate</text>
        <dbReference type="Rhea" id="RHEA:47848"/>
        <dbReference type="ChEBI" id="CHEBI:15378"/>
        <dbReference type="ChEBI" id="CHEBI:16526"/>
        <dbReference type="ChEBI" id="CHEBI:33019"/>
        <dbReference type="ChEBI" id="CHEBI:37575"/>
        <dbReference type="ChEBI" id="CHEBI:57841"/>
        <dbReference type="ChEBI" id="CHEBI:62890"/>
        <dbReference type="EC" id="2.5.1.3"/>
    </reaction>
</comment>
<keyword evidence="3 9" id="KW-0479">Metal-binding</keyword>
<dbReference type="PANTHER" id="PTHR20857">
    <property type="entry name" value="THIAMINE-PHOSPHATE PYROPHOSPHORYLASE"/>
    <property type="match status" value="1"/>
</dbReference>
<evidence type="ECO:0000256" key="1">
    <source>
        <dbReference type="ARBA" id="ARBA00005165"/>
    </source>
</evidence>
<evidence type="ECO:0000313" key="13">
    <source>
        <dbReference type="EMBL" id="CDF79367.1"/>
    </source>
</evidence>
<evidence type="ECO:0000256" key="3">
    <source>
        <dbReference type="ARBA" id="ARBA00022723"/>
    </source>
</evidence>
<dbReference type="InterPro" id="IPR022998">
    <property type="entry name" value="ThiamineP_synth_TenI"/>
</dbReference>
<dbReference type="GO" id="GO:0009229">
    <property type="term" value="P:thiamine diphosphate biosynthetic process"/>
    <property type="evidence" value="ECO:0007669"/>
    <property type="project" value="UniProtKB-UniRule"/>
</dbReference>
<dbReference type="SUPFAM" id="SSF51391">
    <property type="entry name" value="Thiamin phosphate synthase"/>
    <property type="match status" value="1"/>
</dbReference>
<keyword evidence="2 9" id="KW-0808">Transferase</keyword>
<dbReference type="GO" id="GO:0009228">
    <property type="term" value="P:thiamine biosynthetic process"/>
    <property type="evidence" value="ECO:0007669"/>
    <property type="project" value="UniProtKB-KW"/>
</dbReference>
<organism evidence="13 14">
    <name type="scientific">Formosa agariphila (strain DSM 15362 / KCTC 12365 / LMG 23005 / KMM 3901 / M-2Alg 35-1)</name>
    <dbReference type="NCBI Taxonomy" id="1347342"/>
    <lineage>
        <taxon>Bacteria</taxon>
        <taxon>Pseudomonadati</taxon>
        <taxon>Bacteroidota</taxon>
        <taxon>Flavobacteriia</taxon>
        <taxon>Flavobacteriales</taxon>
        <taxon>Flavobacteriaceae</taxon>
        <taxon>Formosa</taxon>
    </lineage>
</organism>
<dbReference type="InterPro" id="IPR034291">
    <property type="entry name" value="TMP_synthase"/>
</dbReference>
<sequence>MISKLQYITQGDTAEQHLEYVQAACSAGADWIQLRMKNFDEAIVLDTAKKAREITMHFQTRLIINDFYKVAKAVNADGVHLGKDDGCPLEVREYLGKWYRIGGTANTLEDCKNLIEKKIDYIGLGPFRFTTTKSKLGPILGIGGYKSILNSVQSDIPIVAIGGITLNDVPELIDTGIYGVAVSGELTQNFNAIPEFNKILNGPSTQEQVYKMNKTDEDNAG</sequence>
<dbReference type="eggNOG" id="COG0352">
    <property type="taxonomic scope" value="Bacteria"/>
</dbReference>
<feature type="binding site" evidence="9">
    <location>
        <begin position="130"/>
        <end position="132"/>
    </location>
    <ligand>
        <name>2-[(2R,5Z)-2-carboxy-4-methylthiazol-5(2H)-ylidene]ethyl phosphate</name>
        <dbReference type="ChEBI" id="CHEBI:62899"/>
    </ligand>
</feature>
<dbReference type="InterPro" id="IPR036206">
    <property type="entry name" value="ThiamineP_synth_sf"/>
</dbReference>
<feature type="binding site" evidence="9">
    <location>
        <begin position="33"/>
        <end position="37"/>
    </location>
    <ligand>
        <name>4-amino-2-methyl-5-(diphosphooxymethyl)pyrimidine</name>
        <dbReference type="ChEBI" id="CHEBI:57841"/>
    </ligand>
</feature>
<evidence type="ECO:0000256" key="7">
    <source>
        <dbReference type="ARBA" id="ARBA00047851"/>
    </source>
</evidence>